<sequence>MAEIKHDFLTWPWQRWAAERPSDIAISLGDKEHDAQTYTWADVSSNVDDYAQGLVEQGVKRDQLVAVIADNSIQVLWLMLAIFRVGARYVGLNPKLSSTELQQQLVILDNDYIWSDSEHDITALTGQHIVLQFPAVARMVPVTWQEHRPMTLTLTSGSSGVPKAVVHNAESHLASASGLLSQMAFTAEDSWLLSLPLFHISGLAIVWRWLYRGACLVIVDKAQQQQALHWVTHASLVPTQLQRLLDSIDNTATPSSMMLKQVLLGGAHIPVTLTNKAHSAGIGCWCGYGMTEMASTISAKQANESSGVGNVLPNRELLLRDGEILVRGKSLCLGYYRNHTIFSILDNHGHDGEWFATKDMGEWHDDELFIHGRADNMFISGGENVQPEDIEAVLLQYPEIEQAVVLPIDDYDFGQRPVAIVKTTCPMDAVFIDHVMTYMADKVAAFKRPIRYLDLPDGDIYQGIKLSRTKLANWLSKQ</sequence>
<dbReference type="PROSITE" id="PS00455">
    <property type="entry name" value="AMP_BINDING"/>
    <property type="match status" value="1"/>
</dbReference>
<dbReference type="OrthoDB" id="9803968at2"/>
<evidence type="ECO:0000256" key="2">
    <source>
        <dbReference type="ARBA" id="ARBA00022428"/>
    </source>
</evidence>
<dbReference type="NCBIfam" id="TIGR01923">
    <property type="entry name" value="menE"/>
    <property type="match status" value="1"/>
</dbReference>
<keyword evidence="4" id="KW-0547">Nucleotide-binding</keyword>
<dbReference type="GO" id="GO:0008756">
    <property type="term" value="F:o-succinylbenzoate-CoA ligase activity"/>
    <property type="evidence" value="ECO:0007669"/>
    <property type="project" value="InterPro"/>
</dbReference>
<dbReference type="InterPro" id="IPR045851">
    <property type="entry name" value="AMP-bd_C_sf"/>
</dbReference>
<dbReference type="InterPro" id="IPR025110">
    <property type="entry name" value="AMP-bd_C"/>
</dbReference>
<dbReference type="EMBL" id="MSCJ01000001">
    <property type="protein sequence ID" value="PQJ66313.1"/>
    <property type="molecule type" value="Genomic_DNA"/>
</dbReference>
<evidence type="ECO:0000259" key="7">
    <source>
        <dbReference type="Pfam" id="PF13193"/>
    </source>
</evidence>
<dbReference type="RefSeq" id="WP_105059708.1">
    <property type="nucleotide sequence ID" value="NZ_MSCJ01000001.1"/>
</dbReference>
<dbReference type="GO" id="GO:0009234">
    <property type="term" value="P:menaquinone biosynthetic process"/>
    <property type="evidence" value="ECO:0007669"/>
    <property type="project" value="UniProtKB-KW"/>
</dbReference>
<evidence type="ECO:0000313" key="8">
    <source>
        <dbReference type="EMBL" id="PQJ66313.1"/>
    </source>
</evidence>
<feature type="domain" description="AMP-binding enzyme C-terminal" evidence="7">
    <location>
        <begin position="390"/>
        <end position="450"/>
    </location>
</feature>
<dbReference type="GO" id="GO:0031956">
    <property type="term" value="F:medium-chain fatty acid-CoA ligase activity"/>
    <property type="evidence" value="ECO:0007669"/>
    <property type="project" value="TreeGrafter"/>
</dbReference>
<dbReference type="AlphaFoldDB" id="A0A2S7VX18"/>
<dbReference type="GO" id="GO:0006631">
    <property type="term" value="P:fatty acid metabolic process"/>
    <property type="evidence" value="ECO:0007669"/>
    <property type="project" value="TreeGrafter"/>
</dbReference>
<dbReference type="GO" id="GO:0005524">
    <property type="term" value="F:ATP binding"/>
    <property type="evidence" value="ECO:0007669"/>
    <property type="project" value="UniProtKB-KW"/>
</dbReference>
<feature type="domain" description="AMP-dependent synthetase/ligase" evidence="6">
    <location>
        <begin position="14"/>
        <end position="336"/>
    </location>
</feature>
<dbReference type="Pfam" id="PF00501">
    <property type="entry name" value="AMP-binding"/>
    <property type="match status" value="1"/>
</dbReference>
<dbReference type="PANTHER" id="PTHR43201">
    <property type="entry name" value="ACYL-COA SYNTHETASE"/>
    <property type="match status" value="1"/>
</dbReference>
<comment type="similarity">
    <text evidence="1">Belongs to the ATP-dependent AMP-binding enzyme family.</text>
</comment>
<accession>A0A2S7VX18</accession>
<keyword evidence="2" id="KW-0474">Menaquinone biosynthesis</keyword>
<evidence type="ECO:0000259" key="6">
    <source>
        <dbReference type="Pfam" id="PF00501"/>
    </source>
</evidence>
<dbReference type="InterPro" id="IPR000873">
    <property type="entry name" value="AMP-dep_synth/lig_dom"/>
</dbReference>
<protein>
    <submittedName>
        <fullName evidence="8">O-succinylbenzoate--CoA ligase</fullName>
    </submittedName>
</protein>
<dbReference type="InterPro" id="IPR042099">
    <property type="entry name" value="ANL_N_sf"/>
</dbReference>
<dbReference type="NCBIfam" id="NF006539">
    <property type="entry name" value="PRK09029.1"/>
    <property type="match status" value="1"/>
</dbReference>
<evidence type="ECO:0000256" key="3">
    <source>
        <dbReference type="ARBA" id="ARBA00022598"/>
    </source>
</evidence>
<dbReference type="Gene3D" id="3.40.50.12780">
    <property type="entry name" value="N-terminal domain of ligase-like"/>
    <property type="match status" value="1"/>
</dbReference>
<proteinExistence type="inferred from homology"/>
<dbReference type="Gene3D" id="3.30.300.30">
    <property type="match status" value="1"/>
</dbReference>
<gene>
    <name evidence="8" type="ORF">BTO08_02210</name>
</gene>
<dbReference type="Proteomes" id="UP000238730">
    <property type="component" value="Unassembled WGS sequence"/>
</dbReference>
<keyword evidence="3 8" id="KW-0436">Ligase</keyword>
<dbReference type="PANTHER" id="PTHR43201:SF5">
    <property type="entry name" value="MEDIUM-CHAIN ACYL-COA LIGASE ACSF2, MITOCHONDRIAL"/>
    <property type="match status" value="1"/>
</dbReference>
<organism evidence="8 9">
    <name type="scientific">Photobacterium angustum</name>
    <dbReference type="NCBI Taxonomy" id="661"/>
    <lineage>
        <taxon>Bacteria</taxon>
        <taxon>Pseudomonadati</taxon>
        <taxon>Pseudomonadota</taxon>
        <taxon>Gammaproteobacteria</taxon>
        <taxon>Vibrionales</taxon>
        <taxon>Vibrionaceae</taxon>
        <taxon>Photobacterium</taxon>
    </lineage>
</organism>
<evidence type="ECO:0000313" key="9">
    <source>
        <dbReference type="Proteomes" id="UP000238730"/>
    </source>
</evidence>
<keyword evidence="5" id="KW-0067">ATP-binding</keyword>
<reference evidence="8 9" key="1">
    <citation type="submission" date="2016-12" db="EMBL/GenBank/DDBJ databases">
        <title>Diversity of luminous bacteria.</title>
        <authorList>
            <person name="Yoshizawa S."/>
            <person name="Kogure K."/>
        </authorList>
    </citation>
    <scope>NUCLEOTIDE SEQUENCE [LARGE SCALE GENOMIC DNA]</scope>
    <source>
        <strain evidence="8 9">LC1-200</strain>
    </source>
</reference>
<evidence type="ECO:0000256" key="5">
    <source>
        <dbReference type="ARBA" id="ARBA00022840"/>
    </source>
</evidence>
<name>A0A2S7VX18_PHOAN</name>
<dbReference type="Pfam" id="PF13193">
    <property type="entry name" value="AMP-binding_C"/>
    <property type="match status" value="1"/>
</dbReference>
<comment type="caution">
    <text evidence="8">The sequence shown here is derived from an EMBL/GenBank/DDBJ whole genome shotgun (WGS) entry which is preliminary data.</text>
</comment>
<dbReference type="CDD" id="cd17630">
    <property type="entry name" value="OSB_MenE-like"/>
    <property type="match status" value="1"/>
</dbReference>
<dbReference type="InterPro" id="IPR010192">
    <property type="entry name" value="MenE"/>
</dbReference>
<dbReference type="SUPFAM" id="SSF56801">
    <property type="entry name" value="Acetyl-CoA synthetase-like"/>
    <property type="match status" value="1"/>
</dbReference>
<evidence type="ECO:0000256" key="1">
    <source>
        <dbReference type="ARBA" id="ARBA00006432"/>
    </source>
</evidence>
<dbReference type="InterPro" id="IPR020845">
    <property type="entry name" value="AMP-binding_CS"/>
</dbReference>
<evidence type="ECO:0000256" key="4">
    <source>
        <dbReference type="ARBA" id="ARBA00022741"/>
    </source>
</evidence>